<evidence type="ECO:0000259" key="10">
    <source>
        <dbReference type="Pfam" id="PF01545"/>
    </source>
</evidence>
<feature type="transmembrane region" description="Helical" evidence="9">
    <location>
        <begin position="149"/>
        <end position="170"/>
    </location>
</feature>
<dbReference type="GO" id="GO:0005886">
    <property type="term" value="C:plasma membrane"/>
    <property type="evidence" value="ECO:0007669"/>
    <property type="project" value="TreeGrafter"/>
</dbReference>
<dbReference type="EMBL" id="AP017470">
    <property type="protein sequence ID" value="BBB33346.1"/>
    <property type="molecule type" value="Genomic_DNA"/>
</dbReference>
<keyword evidence="5" id="KW-0864">Zinc transport</keyword>
<reference evidence="12 13" key="1">
    <citation type="journal article" date="2012" name="Extremophiles">
        <title>Thermotomaculum hydrothermale gen. nov., sp. nov., a novel heterotrophic thermophile within the phylum Acidobacteria from a deep-sea hydrothermal vent chimney in the Southern Okinawa Trough.</title>
        <authorList>
            <person name="Izumi H."/>
            <person name="Nunoura T."/>
            <person name="Miyazaki M."/>
            <person name="Mino S."/>
            <person name="Toki T."/>
            <person name="Takai K."/>
            <person name="Sako Y."/>
            <person name="Sawabe T."/>
            <person name="Nakagawa S."/>
        </authorList>
    </citation>
    <scope>NUCLEOTIDE SEQUENCE [LARGE SCALE GENOMIC DNA]</scope>
    <source>
        <strain evidence="12 13">AC55</strain>
    </source>
</reference>
<dbReference type="Pfam" id="PF01545">
    <property type="entry name" value="Cation_efflux"/>
    <property type="match status" value="1"/>
</dbReference>
<feature type="transmembrane region" description="Helical" evidence="9">
    <location>
        <begin position="12"/>
        <end position="36"/>
    </location>
</feature>
<comment type="similarity">
    <text evidence="2">Belongs to the cation diffusion facilitator (CDF) transporter (TC 2.A.4) family. SLC30A subfamily.</text>
</comment>
<organism evidence="12 13">
    <name type="scientific">Thermotomaculum hydrothermale</name>
    <dbReference type="NCBI Taxonomy" id="981385"/>
    <lineage>
        <taxon>Bacteria</taxon>
        <taxon>Pseudomonadati</taxon>
        <taxon>Acidobacteriota</taxon>
        <taxon>Holophagae</taxon>
        <taxon>Thermotomaculales</taxon>
        <taxon>Thermotomaculaceae</taxon>
        <taxon>Thermotomaculum</taxon>
    </lineage>
</organism>
<dbReference type="GO" id="GO:0005385">
    <property type="term" value="F:zinc ion transmembrane transporter activity"/>
    <property type="evidence" value="ECO:0007669"/>
    <property type="project" value="TreeGrafter"/>
</dbReference>
<dbReference type="InterPro" id="IPR027470">
    <property type="entry name" value="Cation_efflux_CTD"/>
</dbReference>
<dbReference type="InterPro" id="IPR058533">
    <property type="entry name" value="Cation_efflux_TM"/>
</dbReference>
<name>A0A7R6SZ74_9BACT</name>
<feature type="transmembrane region" description="Helical" evidence="9">
    <location>
        <begin position="42"/>
        <end position="62"/>
    </location>
</feature>
<evidence type="ECO:0000256" key="2">
    <source>
        <dbReference type="ARBA" id="ARBA00008873"/>
    </source>
</evidence>
<dbReference type="Gene3D" id="1.20.1510.10">
    <property type="entry name" value="Cation efflux protein transmembrane domain"/>
    <property type="match status" value="1"/>
</dbReference>
<dbReference type="InterPro" id="IPR002524">
    <property type="entry name" value="Cation_efflux"/>
</dbReference>
<dbReference type="InterPro" id="IPR036837">
    <property type="entry name" value="Cation_efflux_CTD_sf"/>
</dbReference>
<evidence type="ECO:0000256" key="5">
    <source>
        <dbReference type="ARBA" id="ARBA00022906"/>
    </source>
</evidence>
<sequence length="305" mass="34741">MAHHHHHEHKLSGFRLFITILINIFITVAQVIGALYSNSLSLLSDAMHNFSDVVALIVSWVANHLAGKDPDERKTFGYRRAEIIAALFNSAVLVGIAISLLYHAVLKLIKPEEVKSLIVIYLALLSIILNFLSVLIIKKDASNNMNIKSAYLHLLTDVMTSVAVFVGGLVMLQWNLYYVDPIISIVIAVYLGKESFALVKETIEVLMQFAPENIKIEDVKKGLEDFEFVDNVHHLHLWRLSDHEVFLEAHVDFKENISLEKATKEIEKMEKFLNSNFGITHVTLQSEFNRKDDKSLIKNHNNHRH</sequence>
<feature type="transmembrane region" description="Helical" evidence="9">
    <location>
        <begin position="176"/>
        <end position="192"/>
    </location>
</feature>
<keyword evidence="4 9" id="KW-0812">Transmembrane</keyword>
<dbReference type="SUPFAM" id="SSF160240">
    <property type="entry name" value="Cation efflux protein cytoplasmic domain-like"/>
    <property type="match status" value="1"/>
</dbReference>
<keyword evidence="13" id="KW-1185">Reference proteome</keyword>
<feature type="transmembrane region" description="Helical" evidence="9">
    <location>
        <begin position="117"/>
        <end position="137"/>
    </location>
</feature>
<keyword evidence="6 9" id="KW-1133">Transmembrane helix</keyword>
<dbReference type="SUPFAM" id="SSF161111">
    <property type="entry name" value="Cation efflux protein transmembrane domain-like"/>
    <property type="match status" value="1"/>
</dbReference>
<evidence type="ECO:0000313" key="12">
    <source>
        <dbReference type="EMBL" id="BBB33346.1"/>
    </source>
</evidence>
<protein>
    <submittedName>
        <fullName evidence="12">Cobalt-zinc-cadmium efflux system protein</fullName>
    </submittedName>
</protein>
<dbReference type="AlphaFoldDB" id="A0A7R6SZ74"/>
<dbReference type="InterPro" id="IPR027469">
    <property type="entry name" value="Cation_efflux_TMD_sf"/>
</dbReference>
<evidence type="ECO:0000256" key="4">
    <source>
        <dbReference type="ARBA" id="ARBA00022692"/>
    </source>
</evidence>
<evidence type="ECO:0000256" key="6">
    <source>
        <dbReference type="ARBA" id="ARBA00022989"/>
    </source>
</evidence>
<evidence type="ECO:0000256" key="9">
    <source>
        <dbReference type="SAM" id="Phobius"/>
    </source>
</evidence>
<accession>A0A7R6SZ74</accession>
<dbReference type="InterPro" id="IPR050681">
    <property type="entry name" value="CDF/SLC30A"/>
</dbReference>
<feature type="transmembrane region" description="Helical" evidence="9">
    <location>
        <begin position="83"/>
        <end position="105"/>
    </location>
</feature>
<dbReference type="Pfam" id="PF16916">
    <property type="entry name" value="ZT_dimer"/>
    <property type="match status" value="1"/>
</dbReference>
<evidence type="ECO:0000256" key="8">
    <source>
        <dbReference type="ARBA" id="ARBA00023136"/>
    </source>
</evidence>
<evidence type="ECO:0000256" key="7">
    <source>
        <dbReference type="ARBA" id="ARBA00023065"/>
    </source>
</evidence>
<proteinExistence type="inferred from homology"/>
<dbReference type="PANTHER" id="PTHR11562:SF17">
    <property type="entry name" value="RE54080P-RELATED"/>
    <property type="match status" value="1"/>
</dbReference>
<feature type="domain" description="Cation efflux protein transmembrane" evidence="10">
    <location>
        <begin position="16"/>
        <end position="207"/>
    </location>
</feature>
<evidence type="ECO:0000256" key="1">
    <source>
        <dbReference type="ARBA" id="ARBA00004141"/>
    </source>
</evidence>
<comment type="subcellular location">
    <subcellularLocation>
        <location evidence="1">Membrane</location>
        <topology evidence="1">Multi-pass membrane protein</topology>
    </subcellularLocation>
</comment>
<dbReference type="Proteomes" id="UP000595564">
    <property type="component" value="Chromosome"/>
</dbReference>
<evidence type="ECO:0000256" key="3">
    <source>
        <dbReference type="ARBA" id="ARBA00022448"/>
    </source>
</evidence>
<keyword evidence="5" id="KW-0862">Zinc</keyword>
<gene>
    <name evidence="12" type="primary">czcD</name>
    <name evidence="12" type="ORF">TTHT_1891</name>
</gene>
<keyword evidence="7" id="KW-0406">Ion transport</keyword>
<dbReference type="NCBIfam" id="TIGR01297">
    <property type="entry name" value="CDF"/>
    <property type="match status" value="1"/>
</dbReference>
<dbReference type="Gene3D" id="3.30.70.1350">
    <property type="entry name" value="Cation efflux protein, cytoplasmic domain"/>
    <property type="match status" value="1"/>
</dbReference>
<feature type="domain" description="Cation efflux protein cytoplasmic" evidence="11">
    <location>
        <begin position="211"/>
        <end position="287"/>
    </location>
</feature>
<evidence type="ECO:0000313" key="13">
    <source>
        <dbReference type="Proteomes" id="UP000595564"/>
    </source>
</evidence>
<evidence type="ECO:0000259" key="11">
    <source>
        <dbReference type="Pfam" id="PF16916"/>
    </source>
</evidence>
<dbReference type="PANTHER" id="PTHR11562">
    <property type="entry name" value="CATION EFFLUX PROTEIN/ ZINC TRANSPORTER"/>
    <property type="match status" value="1"/>
</dbReference>
<keyword evidence="8 9" id="KW-0472">Membrane</keyword>
<dbReference type="KEGG" id="thyd:TTHT_1891"/>
<dbReference type="RefSeq" id="WP_201327653.1">
    <property type="nucleotide sequence ID" value="NZ_AP017470.1"/>
</dbReference>
<keyword evidence="3" id="KW-0813">Transport</keyword>